<dbReference type="FunFam" id="3.40.630.10:FF:000081">
    <property type="entry name" value="Peptide hydrolase"/>
    <property type="match status" value="1"/>
</dbReference>
<dbReference type="GeneID" id="25987668"/>
<keyword evidence="3" id="KW-0378">Hydrolase</keyword>
<dbReference type="Proteomes" id="UP000002748">
    <property type="component" value="Unassembled WGS sequence"/>
</dbReference>
<keyword evidence="3" id="KW-0862">Zinc</keyword>
<evidence type="ECO:0000256" key="2">
    <source>
        <dbReference type="ARBA" id="ARBA00023315"/>
    </source>
</evidence>
<keyword evidence="2" id="KW-0012">Acyltransferase</keyword>
<proteinExistence type="inferred from homology"/>
<dbReference type="Pfam" id="PF04389">
    <property type="entry name" value="Peptidase_M28"/>
    <property type="match status" value="1"/>
</dbReference>
<protein>
    <recommendedName>
        <fullName evidence="3">Peptide hydrolase</fullName>
        <ecNumber evidence="3">3.4.-.-</ecNumber>
    </recommendedName>
</protein>
<feature type="region of interest" description="Disordered" evidence="4">
    <location>
        <begin position="380"/>
        <end position="404"/>
    </location>
</feature>
<dbReference type="AlphaFoldDB" id="J5SR70"/>
<dbReference type="GO" id="GO:0008233">
    <property type="term" value="F:peptidase activity"/>
    <property type="evidence" value="ECO:0007669"/>
    <property type="project" value="UniProtKB-KW"/>
</dbReference>
<evidence type="ECO:0000256" key="4">
    <source>
        <dbReference type="SAM" id="MobiDB-lite"/>
    </source>
</evidence>
<sequence>MRRPLQLWSMLAGLLLLLSVALAERRDFRLLTDVEVEAIVKLDPPEWPAVDAGHMEHLLVPRVSGTENNTKVQEYLSSVMTGLGWAEEKVAHKENTPLGEREFTNLVYTFDPDAPRRLVLSAHFDSKWFDGQDFIGATDSAAPCAYLLDIAEALTPLMKARAERIKAGNPRLSATVDELEDSEVSLQLVFFDGEEAFHQWTSTDSVYGSRNLAEVWEVTPLADTHPLSRRRGSPSVLDTIDVLVLLDLLGAKSPQITSHYKNTEWMFRELEDIDAYLRKNKLVEGDDSWFNALGRGGHIDDDHRPFLQRGVPILHLIPVPFPDVWHKMADNKDALDLATCRRWISIMRVFTARYLGLAPDVALEEKPNGKVVTTAVGADLAKQTPKEVKTQERERDELVRTSST</sequence>
<evidence type="ECO:0000256" key="3">
    <source>
        <dbReference type="RuleBase" id="RU361240"/>
    </source>
</evidence>
<gene>
    <name evidence="6" type="ORF">A1Q1_04155</name>
</gene>
<dbReference type="GO" id="GO:0016603">
    <property type="term" value="F:glutaminyl-peptide cyclotransferase activity"/>
    <property type="evidence" value="ECO:0007669"/>
    <property type="project" value="InterPro"/>
</dbReference>
<dbReference type="VEuPathDB" id="FungiDB:A1Q1_04155"/>
<reference evidence="6 7" key="1">
    <citation type="journal article" date="2012" name="Eukaryot. Cell">
        <title>Draft genome sequence of CBS 2479, the standard type strain of Trichosporon asahii.</title>
        <authorList>
            <person name="Yang R.Y."/>
            <person name="Li H.T."/>
            <person name="Zhu H."/>
            <person name="Zhou G.P."/>
            <person name="Wang M."/>
            <person name="Wang L."/>
        </authorList>
    </citation>
    <scope>NUCLEOTIDE SEQUENCE [LARGE SCALE GENOMIC DNA]</scope>
    <source>
        <strain evidence="7">ATCC 90039 / CBS 2479 / JCM 2466 / KCTC 7840 / NCYC 2677 / UAMH 7654</strain>
    </source>
</reference>
<dbReference type="InterPro" id="IPR007484">
    <property type="entry name" value="Peptidase_M28"/>
</dbReference>
<dbReference type="GO" id="GO:0008270">
    <property type="term" value="F:zinc ion binding"/>
    <property type="evidence" value="ECO:0007669"/>
    <property type="project" value="TreeGrafter"/>
</dbReference>
<dbReference type="KEGG" id="tasa:A1Q1_04155"/>
<dbReference type="RefSeq" id="XP_014178007.1">
    <property type="nucleotide sequence ID" value="XM_014322532.1"/>
</dbReference>
<feature type="signal peptide" evidence="3">
    <location>
        <begin position="1"/>
        <end position="23"/>
    </location>
</feature>
<name>J5SR70_TRIAS</name>
<dbReference type="InterPro" id="IPR037457">
    <property type="entry name" value="M28_QC"/>
</dbReference>
<dbReference type="OrthoDB" id="3907302at2759"/>
<keyword evidence="3" id="KW-0645">Protease</keyword>
<dbReference type="SUPFAM" id="SSF53187">
    <property type="entry name" value="Zn-dependent exopeptidases"/>
    <property type="match status" value="1"/>
</dbReference>
<dbReference type="EMBL" id="ALBS01000263">
    <property type="protein sequence ID" value="EJT47081.1"/>
    <property type="molecule type" value="Genomic_DNA"/>
</dbReference>
<dbReference type="EC" id="3.4.-.-" evidence="3"/>
<dbReference type="InterPro" id="IPR040234">
    <property type="entry name" value="QC/QCL"/>
</dbReference>
<evidence type="ECO:0000313" key="6">
    <source>
        <dbReference type="EMBL" id="EJT47081.1"/>
    </source>
</evidence>
<keyword evidence="3" id="KW-0479">Metal-binding</keyword>
<dbReference type="HOGENOM" id="CLU_045003_0_0_1"/>
<evidence type="ECO:0000256" key="1">
    <source>
        <dbReference type="ARBA" id="ARBA00022679"/>
    </source>
</evidence>
<dbReference type="GO" id="GO:0006508">
    <property type="term" value="P:proteolysis"/>
    <property type="evidence" value="ECO:0007669"/>
    <property type="project" value="UniProtKB-KW"/>
</dbReference>
<keyword evidence="1" id="KW-0808">Transferase</keyword>
<feature type="domain" description="Peptidase M28" evidence="5">
    <location>
        <begin position="105"/>
        <end position="349"/>
    </location>
</feature>
<dbReference type="PANTHER" id="PTHR12283:SF6">
    <property type="entry name" value="GLUTAMINYL-PEPTIDE CYCLOTRANSFERASE-RELATED"/>
    <property type="match status" value="1"/>
</dbReference>
<feature type="compositionally biased region" description="Basic and acidic residues" evidence="4">
    <location>
        <begin position="384"/>
        <end position="404"/>
    </location>
</feature>
<dbReference type="CDD" id="cd03880">
    <property type="entry name" value="M28_QC_like"/>
    <property type="match status" value="1"/>
</dbReference>
<feature type="chain" id="PRO_5005136892" description="Peptide hydrolase" evidence="3">
    <location>
        <begin position="24"/>
        <end position="404"/>
    </location>
</feature>
<evidence type="ECO:0000313" key="7">
    <source>
        <dbReference type="Proteomes" id="UP000002748"/>
    </source>
</evidence>
<keyword evidence="3" id="KW-0732">Signal</keyword>
<accession>J5SR70</accession>
<dbReference type="PANTHER" id="PTHR12283">
    <property type="entry name" value="GLUTAMINYL-PEPTIDE CYCLOTRANSFERASE"/>
    <property type="match status" value="1"/>
</dbReference>
<dbReference type="Gene3D" id="3.40.630.10">
    <property type="entry name" value="Zn peptidases"/>
    <property type="match status" value="1"/>
</dbReference>
<organism evidence="6 7">
    <name type="scientific">Trichosporon asahii var. asahii (strain ATCC 90039 / CBS 2479 / JCM 2466 / KCTC 7840 / NBRC 103889/ NCYC 2677 / UAMH 7654)</name>
    <name type="common">Yeast</name>
    <dbReference type="NCBI Taxonomy" id="1186058"/>
    <lineage>
        <taxon>Eukaryota</taxon>
        <taxon>Fungi</taxon>
        <taxon>Dikarya</taxon>
        <taxon>Basidiomycota</taxon>
        <taxon>Agaricomycotina</taxon>
        <taxon>Tremellomycetes</taxon>
        <taxon>Trichosporonales</taxon>
        <taxon>Trichosporonaceae</taxon>
        <taxon>Trichosporon</taxon>
    </lineage>
</organism>
<comment type="caution">
    <text evidence="6">The sequence shown here is derived from an EMBL/GenBank/DDBJ whole genome shotgun (WGS) entry which is preliminary data.</text>
</comment>
<comment type="similarity">
    <text evidence="3">Belongs to the peptidase M28 family.</text>
</comment>
<evidence type="ECO:0000259" key="5">
    <source>
        <dbReference type="Pfam" id="PF04389"/>
    </source>
</evidence>